<dbReference type="SMART" id="SM00666">
    <property type="entry name" value="PB1"/>
    <property type="match status" value="1"/>
</dbReference>
<dbReference type="GO" id="GO:0005886">
    <property type="term" value="C:plasma membrane"/>
    <property type="evidence" value="ECO:0007669"/>
    <property type="project" value="UniProtKB-SubCell"/>
</dbReference>
<evidence type="ECO:0000313" key="16">
    <source>
        <dbReference type="EnsemblMetazoa" id="HelroP115315"/>
    </source>
</evidence>
<gene>
    <name evidence="16" type="primary">20195577</name>
    <name evidence="15" type="ORF">HELRODRAFT_115315</name>
</gene>
<dbReference type="GO" id="GO:0005923">
    <property type="term" value="C:bicellular tight junction"/>
    <property type="evidence" value="ECO:0007669"/>
    <property type="project" value="UniProtKB-SubCell"/>
</dbReference>
<keyword evidence="11" id="KW-0131">Cell cycle</keyword>
<evidence type="ECO:0000256" key="10">
    <source>
        <dbReference type="ARBA" id="ARBA00023136"/>
    </source>
</evidence>
<feature type="region of interest" description="Disordered" evidence="12">
    <location>
        <begin position="261"/>
        <end position="325"/>
    </location>
</feature>
<keyword evidence="9" id="KW-0965">Cell junction</keyword>
<dbReference type="Proteomes" id="UP000015101">
    <property type="component" value="Unassembled WGS sequence"/>
</dbReference>
<feature type="compositionally biased region" description="Acidic residues" evidence="12">
    <location>
        <begin position="287"/>
        <end position="303"/>
    </location>
</feature>
<reference evidence="17" key="1">
    <citation type="submission" date="2012-12" db="EMBL/GenBank/DDBJ databases">
        <authorList>
            <person name="Hellsten U."/>
            <person name="Grimwood J."/>
            <person name="Chapman J.A."/>
            <person name="Shapiro H."/>
            <person name="Aerts A."/>
            <person name="Otillar R.P."/>
            <person name="Terry A.Y."/>
            <person name="Boore J.L."/>
            <person name="Simakov O."/>
            <person name="Marletaz F."/>
            <person name="Cho S.-J."/>
            <person name="Edsinger-Gonzales E."/>
            <person name="Havlak P."/>
            <person name="Kuo D.-H."/>
            <person name="Larsson T."/>
            <person name="Lv J."/>
            <person name="Arendt D."/>
            <person name="Savage R."/>
            <person name="Osoegawa K."/>
            <person name="de Jong P."/>
            <person name="Lindberg D.R."/>
            <person name="Seaver E.C."/>
            <person name="Weisblat D.A."/>
            <person name="Putnam N.H."/>
            <person name="Grigoriev I.V."/>
            <person name="Rokhsar D.S."/>
        </authorList>
    </citation>
    <scope>NUCLEOTIDE SEQUENCE</scope>
</reference>
<keyword evidence="5" id="KW-0796">Tight junction</keyword>
<dbReference type="PROSITE" id="PS51745">
    <property type="entry name" value="PB1"/>
    <property type="match status" value="1"/>
</dbReference>
<dbReference type="FunFam" id="2.30.42.10:FF:000030">
    <property type="entry name" value="Partitioning defective 6 homolog beta"/>
    <property type="match status" value="1"/>
</dbReference>
<dbReference type="GO" id="GO:0005737">
    <property type="term" value="C:cytoplasm"/>
    <property type="evidence" value="ECO:0007669"/>
    <property type="project" value="UniProtKB-SubCell"/>
</dbReference>
<evidence type="ECO:0000259" key="14">
    <source>
        <dbReference type="PROSITE" id="PS51745"/>
    </source>
</evidence>
<reference evidence="15 17" key="2">
    <citation type="journal article" date="2013" name="Nature">
        <title>Insights into bilaterian evolution from three spiralian genomes.</title>
        <authorList>
            <person name="Simakov O."/>
            <person name="Marletaz F."/>
            <person name="Cho S.J."/>
            <person name="Edsinger-Gonzales E."/>
            <person name="Havlak P."/>
            <person name="Hellsten U."/>
            <person name="Kuo D.H."/>
            <person name="Larsson T."/>
            <person name="Lv J."/>
            <person name="Arendt D."/>
            <person name="Savage R."/>
            <person name="Osoegawa K."/>
            <person name="de Jong P."/>
            <person name="Grimwood J."/>
            <person name="Chapman J.A."/>
            <person name="Shapiro H."/>
            <person name="Aerts A."/>
            <person name="Otillar R.P."/>
            <person name="Terry A.Y."/>
            <person name="Boore J.L."/>
            <person name="Grigoriev I.V."/>
            <person name="Lindberg D.R."/>
            <person name="Seaver E.C."/>
            <person name="Weisblat D.A."/>
            <person name="Putnam N.H."/>
            <person name="Rokhsar D.S."/>
        </authorList>
    </citation>
    <scope>NUCLEOTIDE SEQUENCE</scope>
</reference>
<feature type="compositionally biased region" description="Polar residues" evidence="12">
    <location>
        <begin position="372"/>
        <end position="399"/>
    </location>
</feature>
<dbReference type="eggNOG" id="KOG3606">
    <property type="taxonomic scope" value="Eukaryota"/>
</dbReference>
<dbReference type="Gene3D" id="3.10.20.90">
    <property type="entry name" value="Phosphatidylinositol 3-kinase Catalytic Subunit, Chain A, domain 1"/>
    <property type="match status" value="1"/>
</dbReference>
<dbReference type="InterPro" id="IPR051741">
    <property type="entry name" value="PAR6_homolog"/>
</dbReference>
<dbReference type="EMBL" id="KB097587">
    <property type="protein sequence ID" value="ESN93826.1"/>
    <property type="molecule type" value="Genomic_DNA"/>
</dbReference>
<feature type="domain" description="PB1" evidence="14">
    <location>
        <begin position="16"/>
        <end position="96"/>
    </location>
</feature>
<organism evidence="16 17">
    <name type="scientific">Helobdella robusta</name>
    <name type="common">Californian leech</name>
    <dbReference type="NCBI Taxonomy" id="6412"/>
    <lineage>
        <taxon>Eukaryota</taxon>
        <taxon>Metazoa</taxon>
        <taxon>Spiralia</taxon>
        <taxon>Lophotrochozoa</taxon>
        <taxon>Annelida</taxon>
        <taxon>Clitellata</taxon>
        <taxon>Hirudinea</taxon>
        <taxon>Rhynchobdellida</taxon>
        <taxon>Glossiphoniidae</taxon>
        <taxon>Helobdella</taxon>
    </lineage>
</organism>
<dbReference type="HOGENOM" id="CLU_040653_1_0_1"/>
<dbReference type="PROSITE" id="PS50106">
    <property type="entry name" value="PDZ"/>
    <property type="match status" value="1"/>
</dbReference>
<sequence length="399" mass="44141">MSKSSNRSHSRNQNGCIEVKSKLDAEFRRFTLTPSDTASFDDFYKLLESLHHLRNLSFSIWYTDHEGDLLPINNNDNYACALKTARRILRLTILKNGQSFDATLHKRGASGGLISSSSIASTLGLSGSRYRKPNPNQPQIGFPEDFRRVSAIIDIDIVPETCRRVKLMKSAGSDKPLGFYIRDGASIRITLDGLEKVPGIFISRMVLGGLAESTGLLAVNDEILEVNGIEVQGKTLDQVTDMMVANSSNLIITVKPVNQHNNISPRRHGHFNNVTTSPTHIQRTVVEEEENDDDVSGDEEDDGCGSSIPDNKQTSSKTNSLDGKCESVSVEGGLIEYEEFDSMLLNSPQHKNGSKHKFDQQQKPQQHRQQQNKLSTNGSNNNSKVTTKTLSNGVQVLEL</sequence>
<keyword evidence="17" id="KW-1185">Reference proteome</keyword>
<dbReference type="CDD" id="cd06718">
    <property type="entry name" value="PDZ_Par6-like"/>
    <property type="match status" value="1"/>
</dbReference>
<dbReference type="InterPro" id="IPR036034">
    <property type="entry name" value="PDZ_sf"/>
</dbReference>
<dbReference type="EnsemblMetazoa" id="HelroT115315">
    <property type="protein sequence ID" value="HelroP115315"/>
    <property type="gene ID" value="HelroG115315"/>
</dbReference>
<accession>T1EG75</accession>
<dbReference type="CTD" id="20195577"/>
<keyword evidence="8" id="KW-0132">Cell division</keyword>
<evidence type="ECO:0000256" key="3">
    <source>
        <dbReference type="ARBA" id="ARBA00004496"/>
    </source>
</evidence>
<feature type="compositionally biased region" description="Polar residues" evidence="12">
    <location>
        <begin position="308"/>
        <end position="321"/>
    </location>
</feature>
<dbReference type="PANTHER" id="PTHR14102">
    <property type="entry name" value="PAR-6-RELATED"/>
    <property type="match status" value="1"/>
</dbReference>
<evidence type="ECO:0000259" key="13">
    <source>
        <dbReference type="PROSITE" id="PS50106"/>
    </source>
</evidence>
<keyword evidence="6" id="KW-1003">Cell membrane</keyword>
<feature type="region of interest" description="Disordered" evidence="12">
    <location>
        <begin position="346"/>
        <end position="399"/>
    </location>
</feature>
<reference evidence="16" key="3">
    <citation type="submission" date="2015-06" db="UniProtKB">
        <authorList>
            <consortium name="EnsemblMetazoa"/>
        </authorList>
    </citation>
    <scope>IDENTIFICATION</scope>
</reference>
<dbReference type="GO" id="GO:0007098">
    <property type="term" value="P:centrosome cycle"/>
    <property type="evidence" value="ECO:0000318"/>
    <property type="project" value="GO_Central"/>
</dbReference>
<evidence type="ECO:0000313" key="17">
    <source>
        <dbReference type="Proteomes" id="UP000015101"/>
    </source>
</evidence>
<evidence type="ECO:0000256" key="2">
    <source>
        <dbReference type="ARBA" id="ARBA00004435"/>
    </source>
</evidence>
<dbReference type="PANTHER" id="PTHR14102:SF11">
    <property type="entry name" value="LD29223P"/>
    <property type="match status" value="1"/>
</dbReference>
<dbReference type="InterPro" id="IPR001478">
    <property type="entry name" value="PDZ"/>
</dbReference>
<dbReference type="InterPro" id="IPR053793">
    <property type="entry name" value="PB1-like"/>
</dbReference>
<protein>
    <recommendedName>
        <fullName evidence="18">PDZ domain-containing protein</fullName>
    </recommendedName>
</protein>
<evidence type="ECO:0008006" key="18">
    <source>
        <dbReference type="Google" id="ProtNLM"/>
    </source>
</evidence>
<comment type="similarity">
    <text evidence="4">Belongs to the PAR6 family.</text>
</comment>
<dbReference type="SUPFAM" id="SSF50156">
    <property type="entry name" value="PDZ domain-like"/>
    <property type="match status" value="1"/>
</dbReference>
<feature type="domain" description="PDZ" evidence="13">
    <location>
        <begin position="164"/>
        <end position="258"/>
    </location>
</feature>
<evidence type="ECO:0000256" key="11">
    <source>
        <dbReference type="ARBA" id="ARBA00023306"/>
    </source>
</evidence>
<dbReference type="AlphaFoldDB" id="T1EG75"/>
<comment type="subcellular location">
    <subcellularLocation>
        <location evidence="2">Cell junction</location>
        <location evidence="2">Tight junction</location>
    </subcellularLocation>
    <subcellularLocation>
        <location evidence="1">Cell membrane</location>
    </subcellularLocation>
    <subcellularLocation>
        <location evidence="3">Cytoplasm</location>
    </subcellularLocation>
</comment>
<evidence type="ECO:0000256" key="6">
    <source>
        <dbReference type="ARBA" id="ARBA00022475"/>
    </source>
</evidence>
<name>T1EG75_HELRO</name>
<dbReference type="OMA" id="FEPGQNG"/>
<evidence type="ECO:0000256" key="7">
    <source>
        <dbReference type="ARBA" id="ARBA00022490"/>
    </source>
</evidence>
<dbReference type="Pfam" id="PF00595">
    <property type="entry name" value="PDZ"/>
    <property type="match status" value="1"/>
</dbReference>
<dbReference type="Gene3D" id="2.30.42.10">
    <property type="match status" value="1"/>
</dbReference>
<dbReference type="OrthoDB" id="5868434at2759"/>
<evidence type="ECO:0000256" key="4">
    <source>
        <dbReference type="ARBA" id="ARBA00008625"/>
    </source>
</evidence>
<dbReference type="SUPFAM" id="SSF54277">
    <property type="entry name" value="CAD &amp; PB1 domains"/>
    <property type="match status" value="1"/>
</dbReference>
<dbReference type="FunFam" id="3.10.20.90:FF:000031">
    <property type="entry name" value="Partitioning defective 6 homolog alpha"/>
    <property type="match status" value="1"/>
</dbReference>
<feature type="compositionally biased region" description="Polar residues" evidence="12">
    <location>
        <begin position="272"/>
        <end position="282"/>
    </location>
</feature>
<evidence type="ECO:0000256" key="1">
    <source>
        <dbReference type="ARBA" id="ARBA00004236"/>
    </source>
</evidence>
<dbReference type="STRING" id="6412.T1EG75"/>
<feature type="compositionally biased region" description="Low complexity" evidence="12">
    <location>
        <begin position="361"/>
        <end position="371"/>
    </location>
</feature>
<evidence type="ECO:0000256" key="5">
    <source>
        <dbReference type="ARBA" id="ARBA00022427"/>
    </source>
</evidence>
<evidence type="ECO:0000313" key="15">
    <source>
        <dbReference type="EMBL" id="ESN93826.1"/>
    </source>
</evidence>
<dbReference type="RefSeq" id="XP_009028038.1">
    <property type="nucleotide sequence ID" value="XM_009029790.1"/>
</dbReference>
<dbReference type="GO" id="GO:0051301">
    <property type="term" value="P:cell division"/>
    <property type="evidence" value="ECO:0007669"/>
    <property type="project" value="UniProtKB-KW"/>
</dbReference>
<dbReference type="KEGG" id="hro:HELRODRAFT_115315"/>
<dbReference type="SMART" id="SM00228">
    <property type="entry name" value="PDZ"/>
    <property type="match status" value="1"/>
</dbReference>
<dbReference type="InParanoid" id="T1EG75"/>
<keyword evidence="7" id="KW-0963">Cytoplasm</keyword>
<dbReference type="Pfam" id="PF00564">
    <property type="entry name" value="PB1"/>
    <property type="match status" value="1"/>
</dbReference>
<keyword evidence="10" id="KW-0472">Membrane</keyword>
<proteinExistence type="inferred from homology"/>
<evidence type="ECO:0000256" key="8">
    <source>
        <dbReference type="ARBA" id="ARBA00022618"/>
    </source>
</evidence>
<evidence type="ECO:0000256" key="12">
    <source>
        <dbReference type="SAM" id="MobiDB-lite"/>
    </source>
</evidence>
<dbReference type="GeneID" id="20195577"/>
<dbReference type="InterPro" id="IPR000270">
    <property type="entry name" value="PB1_dom"/>
</dbReference>
<evidence type="ECO:0000256" key="9">
    <source>
        <dbReference type="ARBA" id="ARBA00022949"/>
    </source>
</evidence>
<dbReference type="EMBL" id="AMQM01007212">
    <property type="status" value="NOT_ANNOTATED_CDS"/>
    <property type="molecule type" value="Genomic_DNA"/>
</dbReference>